<comment type="caution">
    <text evidence="3">The sequence shown here is derived from an EMBL/GenBank/DDBJ whole genome shotgun (WGS) entry which is preliminary data.</text>
</comment>
<dbReference type="Gene3D" id="3.60.110.10">
    <property type="entry name" value="Carbon-nitrogen hydrolase"/>
    <property type="match status" value="1"/>
</dbReference>
<organism evidence="3 4">
    <name type="scientific">Bionectria ochroleuca</name>
    <name type="common">Gliocladium roseum</name>
    <dbReference type="NCBI Taxonomy" id="29856"/>
    <lineage>
        <taxon>Eukaryota</taxon>
        <taxon>Fungi</taxon>
        <taxon>Dikarya</taxon>
        <taxon>Ascomycota</taxon>
        <taxon>Pezizomycotina</taxon>
        <taxon>Sordariomycetes</taxon>
        <taxon>Hypocreomycetidae</taxon>
        <taxon>Hypocreales</taxon>
        <taxon>Bionectriaceae</taxon>
        <taxon>Clonostachys</taxon>
    </lineage>
</organism>
<evidence type="ECO:0000313" key="4">
    <source>
        <dbReference type="Proteomes" id="UP000616885"/>
    </source>
</evidence>
<dbReference type="InterPro" id="IPR003010">
    <property type="entry name" value="C-N_Hydrolase"/>
</dbReference>
<dbReference type="SUPFAM" id="SSF56317">
    <property type="entry name" value="Carbon-nitrogen hydrolase"/>
    <property type="match status" value="1"/>
</dbReference>
<dbReference type="InterPro" id="IPR036526">
    <property type="entry name" value="C-N_Hydrolase_sf"/>
</dbReference>
<reference evidence="3" key="1">
    <citation type="submission" date="2020-10" db="EMBL/GenBank/DDBJ databases">
        <title>High-Quality Genome Resource of Clonostachys rosea strain S41 by Oxford Nanopore Long-Read Sequencing.</title>
        <authorList>
            <person name="Wang H."/>
        </authorList>
    </citation>
    <scope>NUCLEOTIDE SEQUENCE</scope>
    <source>
        <strain evidence="3">S41</strain>
    </source>
</reference>
<accession>A0A8H7NQT7</accession>
<gene>
    <name evidence="3" type="ORF">IM811_001972</name>
</gene>
<dbReference type="Proteomes" id="UP000616885">
    <property type="component" value="Unassembled WGS sequence"/>
</dbReference>
<name>A0A8H7NQT7_BIOOC</name>
<evidence type="ECO:0000259" key="2">
    <source>
        <dbReference type="PROSITE" id="PS50263"/>
    </source>
</evidence>
<feature type="compositionally biased region" description="Basic and acidic residues" evidence="1">
    <location>
        <begin position="84"/>
        <end position="102"/>
    </location>
</feature>
<protein>
    <recommendedName>
        <fullName evidence="2">CN hydrolase domain-containing protein</fullName>
    </recommendedName>
</protein>
<sequence>MSQGEQIHVSAWPSLTPHTGGPDLWSMSAEGCQALSRTYAIEGSTFVLHSTALITEKGVALQKTEGGSLMSSPGGGSSAIFAPDGRKISTDIDPTTKKDSLR</sequence>
<dbReference type="AlphaFoldDB" id="A0A8H7NQT7"/>
<feature type="domain" description="CN hydrolase" evidence="2">
    <location>
        <begin position="1"/>
        <end position="102"/>
    </location>
</feature>
<evidence type="ECO:0000313" key="3">
    <source>
        <dbReference type="EMBL" id="KAF9760278.1"/>
    </source>
</evidence>
<dbReference type="PROSITE" id="PS50263">
    <property type="entry name" value="CN_HYDROLASE"/>
    <property type="match status" value="1"/>
</dbReference>
<evidence type="ECO:0000256" key="1">
    <source>
        <dbReference type="SAM" id="MobiDB-lite"/>
    </source>
</evidence>
<dbReference type="EMBL" id="JADCTT010000001">
    <property type="protein sequence ID" value="KAF9760278.1"/>
    <property type="molecule type" value="Genomic_DNA"/>
</dbReference>
<proteinExistence type="predicted"/>
<feature type="region of interest" description="Disordered" evidence="1">
    <location>
        <begin position="1"/>
        <end position="24"/>
    </location>
</feature>
<feature type="region of interest" description="Disordered" evidence="1">
    <location>
        <begin position="65"/>
        <end position="102"/>
    </location>
</feature>